<dbReference type="InterPro" id="IPR013325">
    <property type="entry name" value="RNA_pol_sigma_r2"/>
</dbReference>
<evidence type="ECO:0000256" key="1">
    <source>
        <dbReference type="ARBA" id="ARBA00010641"/>
    </source>
</evidence>
<dbReference type="InterPro" id="IPR013324">
    <property type="entry name" value="RNA_pol_sigma_r3/r4-like"/>
</dbReference>
<dbReference type="InterPro" id="IPR013249">
    <property type="entry name" value="RNA_pol_sigma70_r4_t2"/>
</dbReference>
<evidence type="ECO:0000313" key="9">
    <source>
        <dbReference type="Proteomes" id="UP001596028"/>
    </source>
</evidence>
<dbReference type="InterPro" id="IPR039425">
    <property type="entry name" value="RNA_pol_sigma-70-like"/>
</dbReference>
<dbReference type="EMBL" id="JBHSEP010000006">
    <property type="protein sequence ID" value="MFC4598642.1"/>
    <property type="molecule type" value="Genomic_DNA"/>
</dbReference>
<dbReference type="Pfam" id="PF04542">
    <property type="entry name" value="Sigma70_r2"/>
    <property type="match status" value="1"/>
</dbReference>
<evidence type="ECO:0000256" key="5">
    <source>
        <dbReference type="ARBA" id="ARBA00023163"/>
    </source>
</evidence>
<dbReference type="RefSeq" id="WP_378095109.1">
    <property type="nucleotide sequence ID" value="NZ_JBHSEP010000006.1"/>
</dbReference>
<dbReference type="Gene3D" id="1.10.1740.10">
    <property type="match status" value="1"/>
</dbReference>
<evidence type="ECO:0000256" key="2">
    <source>
        <dbReference type="ARBA" id="ARBA00023015"/>
    </source>
</evidence>
<accession>A0ABV9FCU5</accession>
<dbReference type="SUPFAM" id="SSF88946">
    <property type="entry name" value="Sigma2 domain of RNA polymerase sigma factors"/>
    <property type="match status" value="1"/>
</dbReference>
<keyword evidence="2" id="KW-0805">Transcription regulation</keyword>
<keyword evidence="4" id="KW-0238">DNA-binding</keyword>
<protein>
    <submittedName>
        <fullName evidence="8">RNA polymerase sigma factor</fullName>
    </submittedName>
</protein>
<evidence type="ECO:0000256" key="4">
    <source>
        <dbReference type="ARBA" id="ARBA00023125"/>
    </source>
</evidence>
<evidence type="ECO:0000313" key="8">
    <source>
        <dbReference type="EMBL" id="MFC4598642.1"/>
    </source>
</evidence>
<keyword evidence="5" id="KW-0804">Transcription</keyword>
<sequence>MTDESLHELADAAQKGDLEAFSEIVARMQQPLFRYCFPMLGNRQDAEDTVQEVFVRAYANLHKYRENRNFTGWLFTIAHRLCLNRLKKRSRWRMLLAKAANEEAERSGNVEPAEEEGLSLLASLQPKQRELIVLKVLHEMSYEEISEIVGVPAINLRKQFERTRRKLQREHPNQMKRGITYEH</sequence>
<name>A0ABV9FCU5_9BACL</name>
<dbReference type="InterPro" id="IPR007627">
    <property type="entry name" value="RNA_pol_sigma70_r2"/>
</dbReference>
<comment type="caution">
    <text evidence="8">The sequence shown here is derived from an EMBL/GenBank/DDBJ whole genome shotgun (WGS) entry which is preliminary data.</text>
</comment>
<dbReference type="Pfam" id="PF08281">
    <property type="entry name" value="Sigma70_r4_2"/>
    <property type="match status" value="1"/>
</dbReference>
<evidence type="ECO:0000256" key="3">
    <source>
        <dbReference type="ARBA" id="ARBA00023082"/>
    </source>
</evidence>
<keyword evidence="3" id="KW-0731">Sigma factor</keyword>
<evidence type="ECO:0000259" key="7">
    <source>
        <dbReference type="Pfam" id="PF08281"/>
    </source>
</evidence>
<dbReference type="NCBIfam" id="TIGR02937">
    <property type="entry name" value="sigma70-ECF"/>
    <property type="match status" value="1"/>
</dbReference>
<proteinExistence type="inferred from homology"/>
<organism evidence="8 9">
    <name type="scientific">Cohnella hongkongensis</name>
    <dbReference type="NCBI Taxonomy" id="178337"/>
    <lineage>
        <taxon>Bacteria</taxon>
        <taxon>Bacillati</taxon>
        <taxon>Bacillota</taxon>
        <taxon>Bacilli</taxon>
        <taxon>Bacillales</taxon>
        <taxon>Paenibacillaceae</taxon>
        <taxon>Cohnella</taxon>
    </lineage>
</organism>
<dbReference type="InterPro" id="IPR014284">
    <property type="entry name" value="RNA_pol_sigma-70_dom"/>
</dbReference>
<dbReference type="InterPro" id="IPR036388">
    <property type="entry name" value="WH-like_DNA-bd_sf"/>
</dbReference>
<feature type="domain" description="RNA polymerase sigma-70 region 2" evidence="6">
    <location>
        <begin position="25"/>
        <end position="91"/>
    </location>
</feature>
<gene>
    <name evidence="8" type="ORF">ACFO3S_10385</name>
</gene>
<comment type="similarity">
    <text evidence="1">Belongs to the sigma-70 factor family. ECF subfamily.</text>
</comment>
<feature type="domain" description="RNA polymerase sigma factor 70 region 4 type 2" evidence="7">
    <location>
        <begin position="119"/>
        <end position="167"/>
    </location>
</feature>
<keyword evidence="9" id="KW-1185">Reference proteome</keyword>
<dbReference type="PANTHER" id="PTHR43133">
    <property type="entry name" value="RNA POLYMERASE ECF-TYPE SIGMA FACTO"/>
    <property type="match status" value="1"/>
</dbReference>
<evidence type="ECO:0000259" key="6">
    <source>
        <dbReference type="Pfam" id="PF04542"/>
    </source>
</evidence>
<dbReference type="Proteomes" id="UP001596028">
    <property type="component" value="Unassembled WGS sequence"/>
</dbReference>
<dbReference type="PANTHER" id="PTHR43133:SF8">
    <property type="entry name" value="RNA POLYMERASE SIGMA FACTOR HI_1459-RELATED"/>
    <property type="match status" value="1"/>
</dbReference>
<dbReference type="SUPFAM" id="SSF88659">
    <property type="entry name" value="Sigma3 and sigma4 domains of RNA polymerase sigma factors"/>
    <property type="match status" value="1"/>
</dbReference>
<dbReference type="Gene3D" id="1.10.10.10">
    <property type="entry name" value="Winged helix-like DNA-binding domain superfamily/Winged helix DNA-binding domain"/>
    <property type="match status" value="1"/>
</dbReference>
<reference evidence="9" key="1">
    <citation type="journal article" date="2019" name="Int. J. Syst. Evol. Microbiol.">
        <title>The Global Catalogue of Microorganisms (GCM) 10K type strain sequencing project: providing services to taxonomists for standard genome sequencing and annotation.</title>
        <authorList>
            <consortium name="The Broad Institute Genomics Platform"/>
            <consortium name="The Broad Institute Genome Sequencing Center for Infectious Disease"/>
            <person name="Wu L."/>
            <person name="Ma J."/>
        </authorList>
    </citation>
    <scope>NUCLEOTIDE SEQUENCE [LARGE SCALE GENOMIC DNA]</scope>
    <source>
        <strain evidence="9">CCUG 49571</strain>
    </source>
</reference>